<keyword evidence="4 8" id="KW-0813">Transport</keyword>
<comment type="pathway">
    <text evidence="2">Hydrocarbon metabolism; alkane degradation.</text>
</comment>
<evidence type="ECO:0000256" key="6">
    <source>
        <dbReference type="ARBA" id="ARBA00022982"/>
    </source>
</evidence>
<dbReference type="Pfam" id="PF00301">
    <property type="entry name" value="Rubredoxin"/>
    <property type="match status" value="1"/>
</dbReference>
<dbReference type="Gene3D" id="2.20.28.10">
    <property type="match status" value="1"/>
</dbReference>
<protein>
    <recommendedName>
        <fullName evidence="8">Rubredoxin</fullName>
    </recommendedName>
</protein>
<feature type="binding site" evidence="9">
    <location>
        <position position="39"/>
    </location>
    <ligand>
        <name>Fe cation</name>
        <dbReference type="ChEBI" id="CHEBI:24875"/>
    </ligand>
</feature>
<dbReference type="EMBL" id="JAEPBG010000017">
    <property type="protein sequence ID" value="MBK4738136.1"/>
    <property type="molecule type" value="Genomic_DNA"/>
</dbReference>
<evidence type="ECO:0000256" key="9">
    <source>
        <dbReference type="PIRSR" id="PIRSR000071-1"/>
    </source>
</evidence>
<reference evidence="11" key="1">
    <citation type="submission" date="2021-01" db="EMBL/GenBank/DDBJ databases">
        <title>Genome sequence of strain Noviherbaspirillum sp. DKR-6.</title>
        <authorList>
            <person name="Chaudhary D.K."/>
        </authorList>
    </citation>
    <scope>NUCLEOTIDE SEQUENCE</scope>
    <source>
        <strain evidence="11">DKR-6</strain>
    </source>
</reference>
<dbReference type="PROSITE" id="PS00202">
    <property type="entry name" value="RUBREDOXIN"/>
    <property type="match status" value="1"/>
</dbReference>
<evidence type="ECO:0000256" key="2">
    <source>
        <dbReference type="ARBA" id="ARBA00004933"/>
    </source>
</evidence>
<feature type="binding site" evidence="9">
    <location>
        <position position="6"/>
    </location>
    <ligand>
        <name>Fe cation</name>
        <dbReference type="ChEBI" id="CHEBI:24875"/>
    </ligand>
</feature>
<evidence type="ECO:0000256" key="3">
    <source>
        <dbReference type="ARBA" id="ARBA00005337"/>
    </source>
</evidence>
<dbReference type="Proteomes" id="UP000622890">
    <property type="component" value="Unassembled WGS sequence"/>
</dbReference>
<evidence type="ECO:0000256" key="4">
    <source>
        <dbReference type="ARBA" id="ARBA00022448"/>
    </source>
</evidence>
<dbReference type="GO" id="GO:0005506">
    <property type="term" value="F:iron ion binding"/>
    <property type="evidence" value="ECO:0007669"/>
    <property type="project" value="InterPro"/>
</dbReference>
<comment type="cofactor">
    <cofactor evidence="8 9">
        <name>Fe(3+)</name>
        <dbReference type="ChEBI" id="CHEBI:29034"/>
    </cofactor>
    <text evidence="8 9">Binds 1 Fe(3+) ion per subunit.</text>
</comment>
<dbReference type="InterPro" id="IPR050526">
    <property type="entry name" value="Rubredoxin_ET"/>
</dbReference>
<dbReference type="PRINTS" id="PR00163">
    <property type="entry name" value="RUBREDOXIN"/>
</dbReference>
<sequence>MKTYQCIVCGFVYDESVGMPEEGIAAGTRWADIPENWSCPDCGVSKADFEMVEI</sequence>
<proteinExistence type="inferred from homology"/>
<dbReference type="GO" id="GO:0009055">
    <property type="term" value="F:electron transfer activity"/>
    <property type="evidence" value="ECO:0007669"/>
    <property type="project" value="InterPro"/>
</dbReference>
<comment type="caution">
    <text evidence="11">The sequence shown here is derived from an EMBL/GenBank/DDBJ whole genome shotgun (WGS) entry which is preliminary data.</text>
</comment>
<evidence type="ECO:0000256" key="1">
    <source>
        <dbReference type="ARBA" id="ARBA00002792"/>
    </source>
</evidence>
<feature type="binding site" evidence="9">
    <location>
        <position position="42"/>
    </location>
    <ligand>
        <name>Fe cation</name>
        <dbReference type="ChEBI" id="CHEBI:24875"/>
    </ligand>
</feature>
<dbReference type="SUPFAM" id="SSF57802">
    <property type="entry name" value="Rubredoxin-like"/>
    <property type="match status" value="1"/>
</dbReference>
<evidence type="ECO:0000256" key="8">
    <source>
        <dbReference type="PIRNR" id="PIRNR000071"/>
    </source>
</evidence>
<dbReference type="PANTHER" id="PTHR47627">
    <property type="entry name" value="RUBREDOXIN"/>
    <property type="match status" value="1"/>
</dbReference>
<evidence type="ECO:0000259" key="10">
    <source>
        <dbReference type="PROSITE" id="PS50903"/>
    </source>
</evidence>
<dbReference type="RefSeq" id="WP_200597087.1">
    <property type="nucleotide sequence ID" value="NZ_JAEPBG010000017.1"/>
</dbReference>
<organism evidence="11 12">
    <name type="scientific">Noviherbaspirillum pedocola</name>
    <dbReference type="NCBI Taxonomy" id="2801341"/>
    <lineage>
        <taxon>Bacteria</taxon>
        <taxon>Pseudomonadati</taxon>
        <taxon>Pseudomonadota</taxon>
        <taxon>Betaproteobacteria</taxon>
        <taxon>Burkholderiales</taxon>
        <taxon>Oxalobacteraceae</taxon>
        <taxon>Noviherbaspirillum</taxon>
    </lineage>
</organism>
<keyword evidence="5 8" id="KW-0479">Metal-binding</keyword>
<evidence type="ECO:0000256" key="5">
    <source>
        <dbReference type="ARBA" id="ARBA00022723"/>
    </source>
</evidence>
<comment type="similarity">
    <text evidence="3 8">Belongs to the rubredoxin family.</text>
</comment>
<keyword evidence="12" id="KW-1185">Reference proteome</keyword>
<feature type="domain" description="Rubredoxin-like" evidence="10">
    <location>
        <begin position="1"/>
        <end position="52"/>
    </location>
</feature>
<gene>
    <name evidence="11" type="ORF">JJB74_26225</name>
</gene>
<dbReference type="InterPro" id="IPR024922">
    <property type="entry name" value="Rubredoxin"/>
</dbReference>
<dbReference type="GO" id="GO:0043448">
    <property type="term" value="P:alkane catabolic process"/>
    <property type="evidence" value="ECO:0007669"/>
    <property type="project" value="TreeGrafter"/>
</dbReference>
<keyword evidence="7 8" id="KW-0408">Iron</keyword>
<dbReference type="PROSITE" id="PS50903">
    <property type="entry name" value="RUBREDOXIN_LIKE"/>
    <property type="match status" value="1"/>
</dbReference>
<evidence type="ECO:0000313" key="12">
    <source>
        <dbReference type="Proteomes" id="UP000622890"/>
    </source>
</evidence>
<dbReference type="FunFam" id="2.20.28.10:FF:000001">
    <property type="entry name" value="Rubredoxin"/>
    <property type="match status" value="1"/>
</dbReference>
<keyword evidence="6 8" id="KW-0249">Electron transport</keyword>
<dbReference type="InterPro" id="IPR018527">
    <property type="entry name" value="Rubredoxin_Fe_BS"/>
</dbReference>
<name>A0A934SWK3_9BURK</name>
<feature type="binding site" evidence="9">
    <location>
        <position position="9"/>
    </location>
    <ligand>
        <name>Fe cation</name>
        <dbReference type="ChEBI" id="CHEBI:24875"/>
    </ligand>
</feature>
<dbReference type="InterPro" id="IPR024934">
    <property type="entry name" value="Rubredoxin-like_dom"/>
</dbReference>
<evidence type="ECO:0000313" key="11">
    <source>
        <dbReference type="EMBL" id="MBK4738136.1"/>
    </source>
</evidence>
<dbReference type="AlphaFoldDB" id="A0A934SWK3"/>
<comment type="function">
    <text evidence="1">Involved in the hydrocarbon hydroxylating system, which transfers electrons from NADH to rubredoxin reductase and then through rubredoxin to alkane 1 monooxygenase.</text>
</comment>
<dbReference type="PANTHER" id="PTHR47627:SF1">
    <property type="entry name" value="RUBREDOXIN-1-RELATED"/>
    <property type="match status" value="1"/>
</dbReference>
<accession>A0A934SWK3</accession>
<evidence type="ECO:0000256" key="7">
    <source>
        <dbReference type="ARBA" id="ARBA00023004"/>
    </source>
</evidence>
<dbReference type="CDD" id="cd00730">
    <property type="entry name" value="rubredoxin"/>
    <property type="match status" value="1"/>
</dbReference>
<dbReference type="InterPro" id="IPR024935">
    <property type="entry name" value="Rubredoxin_dom"/>
</dbReference>
<dbReference type="PIRSF" id="PIRSF000071">
    <property type="entry name" value="Rubredoxin"/>
    <property type="match status" value="1"/>
</dbReference>